<dbReference type="SUPFAM" id="SSF57850">
    <property type="entry name" value="RING/U-box"/>
    <property type="match status" value="1"/>
</dbReference>
<dbReference type="PANTHER" id="PTHR12802">
    <property type="entry name" value="SWI/SNF COMPLEX-RELATED"/>
    <property type="match status" value="1"/>
</dbReference>
<dbReference type="GO" id="GO:0016514">
    <property type="term" value="C:SWI/SNF complex"/>
    <property type="evidence" value="ECO:0007669"/>
    <property type="project" value="TreeGrafter"/>
</dbReference>
<dbReference type="InParanoid" id="A0A0C3G4P3"/>
<dbReference type="SMART" id="SM00291">
    <property type="entry name" value="ZnF_ZZ"/>
    <property type="match status" value="1"/>
</dbReference>
<feature type="compositionally biased region" description="Acidic residues" evidence="10">
    <location>
        <begin position="79"/>
        <end position="106"/>
    </location>
</feature>
<dbReference type="OrthoDB" id="118550at2759"/>
<name>A0A0C3G4P3_PILCF</name>
<dbReference type="Pfam" id="PF00249">
    <property type="entry name" value="Myb_DNA-binding"/>
    <property type="match status" value="1"/>
</dbReference>
<feature type="domain" description="SANT" evidence="14">
    <location>
        <begin position="375"/>
        <end position="426"/>
    </location>
</feature>
<keyword evidence="6" id="KW-0804">Transcription</keyword>
<feature type="compositionally biased region" description="Polar residues" evidence="10">
    <location>
        <begin position="537"/>
        <end position="548"/>
    </location>
</feature>
<evidence type="ECO:0000256" key="2">
    <source>
        <dbReference type="ARBA" id="ARBA00022771"/>
    </source>
</evidence>
<dbReference type="Pfam" id="PF04433">
    <property type="entry name" value="SWIRM"/>
    <property type="match status" value="1"/>
</dbReference>
<evidence type="ECO:0000256" key="5">
    <source>
        <dbReference type="ARBA" id="ARBA00023125"/>
    </source>
</evidence>
<evidence type="ECO:0000256" key="8">
    <source>
        <dbReference type="PROSITE-ProRule" id="PRU00228"/>
    </source>
</evidence>
<dbReference type="InterPro" id="IPR000433">
    <property type="entry name" value="Znf_ZZ"/>
</dbReference>
<keyword evidence="5" id="KW-0238">DNA-binding</keyword>
<dbReference type="InterPro" id="IPR007526">
    <property type="entry name" value="SWIRM"/>
</dbReference>
<feature type="domain" description="ZZ-type" evidence="12">
    <location>
        <begin position="316"/>
        <end position="370"/>
    </location>
</feature>
<evidence type="ECO:0000259" key="14">
    <source>
        <dbReference type="PROSITE" id="PS51293"/>
    </source>
</evidence>
<dbReference type="FunCoup" id="A0A0C3G4P3">
    <property type="interactions" value="78"/>
</dbReference>
<reference evidence="15 16" key="1">
    <citation type="submission" date="2014-04" db="EMBL/GenBank/DDBJ databases">
        <authorList>
            <consortium name="DOE Joint Genome Institute"/>
            <person name="Kuo A."/>
            <person name="Tarkka M."/>
            <person name="Buscot F."/>
            <person name="Kohler A."/>
            <person name="Nagy L.G."/>
            <person name="Floudas D."/>
            <person name="Copeland A."/>
            <person name="Barry K.W."/>
            <person name="Cichocki N."/>
            <person name="Veneault-Fourrey C."/>
            <person name="LaButti K."/>
            <person name="Lindquist E.A."/>
            <person name="Lipzen A."/>
            <person name="Lundell T."/>
            <person name="Morin E."/>
            <person name="Murat C."/>
            <person name="Sun H."/>
            <person name="Tunlid A."/>
            <person name="Henrissat B."/>
            <person name="Grigoriev I.V."/>
            <person name="Hibbett D.S."/>
            <person name="Martin F."/>
            <person name="Nordberg H.P."/>
            <person name="Cantor M.N."/>
            <person name="Hua S.X."/>
        </authorList>
    </citation>
    <scope>NUCLEOTIDE SEQUENCE [LARGE SCALE GENOMIC DNA]</scope>
    <source>
        <strain evidence="15 16">F 1598</strain>
    </source>
</reference>
<dbReference type="Gene3D" id="1.10.10.10">
    <property type="entry name" value="Winged helix-like DNA-binding domain superfamily/Winged helix DNA-binding domain"/>
    <property type="match status" value="1"/>
</dbReference>
<dbReference type="Gene3D" id="1.10.10.60">
    <property type="entry name" value="Homeodomain-like"/>
    <property type="match status" value="1"/>
</dbReference>
<dbReference type="PROSITE" id="PS50090">
    <property type="entry name" value="MYB_LIKE"/>
    <property type="match status" value="1"/>
</dbReference>
<evidence type="ECO:0000256" key="10">
    <source>
        <dbReference type="SAM" id="MobiDB-lite"/>
    </source>
</evidence>
<gene>
    <name evidence="15" type="ORF">PILCRDRAFT_96112</name>
</gene>
<dbReference type="GO" id="GO:0042393">
    <property type="term" value="F:histone binding"/>
    <property type="evidence" value="ECO:0007669"/>
    <property type="project" value="TreeGrafter"/>
</dbReference>
<proteinExistence type="predicted"/>
<dbReference type="InterPro" id="IPR032451">
    <property type="entry name" value="SMARCC_C"/>
</dbReference>
<evidence type="ECO:0000313" key="16">
    <source>
        <dbReference type="Proteomes" id="UP000054166"/>
    </source>
</evidence>
<keyword evidence="7" id="KW-0539">Nucleus</keyword>
<keyword evidence="4" id="KW-0805">Transcription regulation</keyword>
<dbReference type="CDD" id="cd02336">
    <property type="entry name" value="ZZ_RSC8"/>
    <property type="match status" value="1"/>
</dbReference>
<dbReference type="InterPro" id="IPR017884">
    <property type="entry name" value="SANT_dom"/>
</dbReference>
<dbReference type="GO" id="GO:0045893">
    <property type="term" value="P:positive regulation of DNA-templated transcription"/>
    <property type="evidence" value="ECO:0007669"/>
    <property type="project" value="TreeGrafter"/>
</dbReference>
<accession>A0A0C3G4P3</accession>
<dbReference type="InterPro" id="IPR001005">
    <property type="entry name" value="SANT/Myb"/>
</dbReference>
<dbReference type="GO" id="GO:0008270">
    <property type="term" value="F:zinc ion binding"/>
    <property type="evidence" value="ECO:0007669"/>
    <property type="project" value="UniProtKB-KW"/>
</dbReference>
<feature type="coiled-coil region" evidence="9">
    <location>
        <begin position="591"/>
        <end position="618"/>
    </location>
</feature>
<feature type="region of interest" description="Disordered" evidence="10">
    <location>
        <begin position="248"/>
        <end position="273"/>
    </location>
</feature>
<feature type="region of interest" description="Disordered" evidence="10">
    <location>
        <begin position="672"/>
        <end position="691"/>
    </location>
</feature>
<evidence type="ECO:0000256" key="4">
    <source>
        <dbReference type="ARBA" id="ARBA00023015"/>
    </source>
</evidence>
<evidence type="ECO:0000259" key="12">
    <source>
        <dbReference type="PROSITE" id="PS50135"/>
    </source>
</evidence>
<dbReference type="HOGENOM" id="CLU_004447_3_1_1"/>
<dbReference type="AlphaFoldDB" id="A0A0C3G4P3"/>
<dbReference type="InterPro" id="IPR043145">
    <property type="entry name" value="Znf_ZZ_sf"/>
</dbReference>
<keyword evidence="2 8" id="KW-0863">Zinc-finger</keyword>
<keyword evidence="9" id="KW-0175">Coiled coil</keyword>
<dbReference type="CDD" id="cd00167">
    <property type="entry name" value="SANT"/>
    <property type="match status" value="1"/>
</dbReference>
<dbReference type="SMART" id="SM00717">
    <property type="entry name" value="SANT"/>
    <property type="match status" value="1"/>
</dbReference>
<dbReference type="FunFam" id="1.10.10.60:FF:000014">
    <property type="entry name" value="SWI/SNF complex subunit SMARCC2 isoform C"/>
    <property type="match status" value="1"/>
</dbReference>
<feature type="domain" description="Myb-like" evidence="11">
    <location>
        <begin position="380"/>
        <end position="422"/>
    </location>
</feature>
<keyword evidence="1" id="KW-0479">Metal-binding</keyword>
<evidence type="ECO:0000256" key="7">
    <source>
        <dbReference type="ARBA" id="ARBA00023242"/>
    </source>
</evidence>
<feature type="domain" description="SWIRM" evidence="13">
    <location>
        <begin position="130"/>
        <end position="227"/>
    </location>
</feature>
<dbReference type="Pfam" id="PF00569">
    <property type="entry name" value="ZZ"/>
    <property type="match status" value="1"/>
</dbReference>
<dbReference type="SUPFAM" id="SSF46689">
    <property type="entry name" value="Homeodomain-like"/>
    <property type="match status" value="2"/>
</dbReference>
<dbReference type="PROSITE" id="PS50135">
    <property type="entry name" value="ZF_ZZ_2"/>
    <property type="match status" value="1"/>
</dbReference>
<feature type="compositionally biased region" description="Basic and acidic residues" evidence="10">
    <location>
        <begin position="479"/>
        <end position="509"/>
    </location>
</feature>
<evidence type="ECO:0000313" key="15">
    <source>
        <dbReference type="EMBL" id="KIM86794.1"/>
    </source>
</evidence>
<protein>
    <recommendedName>
        <fullName evidence="17">SWIRM-domain-containing protein</fullName>
    </recommendedName>
</protein>
<dbReference type="EMBL" id="KN832981">
    <property type="protein sequence ID" value="KIM86794.1"/>
    <property type="molecule type" value="Genomic_DNA"/>
</dbReference>
<dbReference type="PANTHER" id="PTHR12802:SF41">
    <property type="entry name" value="BRAHMA ASSOCIATED PROTEIN 155 KDA"/>
    <property type="match status" value="1"/>
</dbReference>
<dbReference type="PROSITE" id="PS50934">
    <property type="entry name" value="SWIRM"/>
    <property type="match status" value="1"/>
</dbReference>
<feature type="compositionally biased region" description="Polar residues" evidence="10">
    <location>
        <begin position="263"/>
        <end position="273"/>
    </location>
</feature>
<evidence type="ECO:0000256" key="1">
    <source>
        <dbReference type="ARBA" id="ARBA00022723"/>
    </source>
</evidence>
<evidence type="ECO:0000256" key="6">
    <source>
        <dbReference type="ARBA" id="ARBA00023163"/>
    </source>
</evidence>
<dbReference type="InterPro" id="IPR009057">
    <property type="entry name" value="Homeodomain-like_sf"/>
</dbReference>
<feature type="region of interest" description="Disordered" evidence="10">
    <location>
        <begin position="478"/>
        <end position="549"/>
    </location>
</feature>
<evidence type="ECO:0000256" key="9">
    <source>
        <dbReference type="SAM" id="Coils"/>
    </source>
</evidence>
<dbReference type="PROSITE" id="PS51293">
    <property type="entry name" value="SANT"/>
    <property type="match status" value="1"/>
</dbReference>
<sequence>MDSPKRPGSPSPGADAKRLKLTVPQTNQGASPVDPDNAPGKKSELDPIQGGDVGNLPSEPALGETQPETGSGRVRVLADGDEDAGDVSMADEEGDSGDENDDEDPAQLEATRLRLEDQARKYLAAQTHAVIIPSYSAWFDMSKIHPVERRALPEFFNSRNRSKTPAIYKDYRDFMINTYRLRPTEYLTVTACRRNLAGDVCAIMRVHAFLEQWGLINYQIDPEARPATLAPPFTGHFRVVLDTPRGLQSLHPGTKPTHPHASMNGSAPKHTSATPASLELRNSIYQTTSKASRPISAVEASNLANGASSSVPNGGIVSYACDTCGTDCTSIRYHSLKVKGFELCQPCYLDGRFPSTMFSGDFVKLTSGVHGVGQGSDDDWADQEVLLLLEGIEMHDDDWSAIEEHVGTRTAQQCIQKFLALPIEDPYLATEGAAGPLRYGRIPFEQADNPVMSVVAFLAGVVSPGVAAEAAKTALHALTDGDRKETEAGTEAEGLKTDEEEGKDEKMEEDKEGAEDAEPSSSKAGTPASHPDGMPVDSSSKNKSTTAIPHSKVARAADLALKSSAKAAKALADAEDTQIRSTLSSLIKLTLTKLELKMSQFEELEDILEDERKGLESARMALVSERVGLKRMLDSIRDEMAKNGQTDMPPAAAQANLGTTGQGTVINEVQADTAMEGDLGPVSDANVAQLT</sequence>
<evidence type="ECO:0008006" key="17">
    <source>
        <dbReference type="Google" id="ProtNLM"/>
    </source>
</evidence>
<dbReference type="InterPro" id="IPR041984">
    <property type="entry name" value="Rsc8/Ssr1/Ssr2_ZZ"/>
</dbReference>
<dbReference type="GO" id="GO:0006338">
    <property type="term" value="P:chromatin remodeling"/>
    <property type="evidence" value="ECO:0007669"/>
    <property type="project" value="UniProtKB-ARBA"/>
</dbReference>
<dbReference type="GO" id="GO:0003677">
    <property type="term" value="F:DNA binding"/>
    <property type="evidence" value="ECO:0007669"/>
    <property type="project" value="UniProtKB-KW"/>
</dbReference>
<keyword evidence="16" id="KW-1185">Reference proteome</keyword>
<dbReference type="STRING" id="765440.A0A0C3G4P3"/>
<dbReference type="Pfam" id="PF16495">
    <property type="entry name" value="SWIRM-assoc_1"/>
    <property type="match status" value="1"/>
</dbReference>
<reference evidence="16" key="2">
    <citation type="submission" date="2015-01" db="EMBL/GenBank/DDBJ databases">
        <title>Evolutionary Origins and Diversification of the Mycorrhizal Mutualists.</title>
        <authorList>
            <consortium name="DOE Joint Genome Institute"/>
            <consortium name="Mycorrhizal Genomics Consortium"/>
            <person name="Kohler A."/>
            <person name="Kuo A."/>
            <person name="Nagy L.G."/>
            <person name="Floudas D."/>
            <person name="Copeland A."/>
            <person name="Barry K.W."/>
            <person name="Cichocki N."/>
            <person name="Veneault-Fourrey C."/>
            <person name="LaButti K."/>
            <person name="Lindquist E.A."/>
            <person name="Lipzen A."/>
            <person name="Lundell T."/>
            <person name="Morin E."/>
            <person name="Murat C."/>
            <person name="Riley R."/>
            <person name="Ohm R."/>
            <person name="Sun H."/>
            <person name="Tunlid A."/>
            <person name="Henrissat B."/>
            <person name="Grigoriev I.V."/>
            <person name="Hibbett D.S."/>
            <person name="Martin F."/>
        </authorList>
    </citation>
    <scope>NUCLEOTIDE SEQUENCE [LARGE SCALE GENOMIC DNA]</scope>
    <source>
        <strain evidence="16">F 1598</strain>
    </source>
</reference>
<evidence type="ECO:0000259" key="13">
    <source>
        <dbReference type="PROSITE" id="PS50934"/>
    </source>
</evidence>
<keyword evidence="3" id="KW-0862">Zinc</keyword>
<dbReference type="InterPro" id="IPR036388">
    <property type="entry name" value="WH-like_DNA-bd_sf"/>
</dbReference>
<evidence type="ECO:0000256" key="3">
    <source>
        <dbReference type="ARBA" id="ARBA00022833"/>
    </source>
</evidence>
<dbReference type="Proteomes" id="UP000054166">
    <property type="component" value="Unassembled WGS sequence"/>
</dbReference>
<dbReference type="Gene3D" id="3.30.60.90">
    <property type="match status" value="1"/>
</dbReference>
<evidence type="ECO:0000259" key="11">
    <source>
        <dbReference type="PROSITE" id="PS50090"/>
    </source>
</evidence>
<organism evidence="15 16">
    <name type="scientific">Piloderma croceum (strain F 1598)</name>
    <dbReference type="NCBI Taxonomy" id="765440"/>
    <lineage>
        <taxon>Eukaryota</taxon>
        <taxon>Fungi</taxon>
        <taxon>Dikarya</taxon>
        <taxon>Basidiomycota</taxon>
        <taxon>Agaricomycotina</taxon>
        <taxon>Agaricomycetes</taxon>
        <taxon>Agaricomycetidae</taxon>
        <taxon>Atheliales</taxon>
        <taxon>Atheliaceae</taxon>
        <taxon>Piloderma</taxon>
    </lineage>
</organism>
<feature type="region of interest" description="Disordered" evidence="10">
    <location>
        <begin position="1"/>
        <end position="106"/>
    </location>
</feature>
<dbReference type="FunFam" id="1.10.10.10:FF:000020">
    <property type="entry name" value="SWI/SNF complex subunit SMARCC2 isoform c"/>
    <property type="match status" value="1"/>
</dbReference>